<dbReference type="AlphaFoldDB" id="A0A971M236"/>
<dbReference type="EMBL" id="JAAYEE010000032">
    <property type="protein sequence ID" value="NLW34229.1"/>
    <property type="molecule type" value="Genomic_DNA"/>
</dbReference>
<accession>A0A971M236</accession>
<comment type="caution">
    <text evidence="1">The sequence shown here is derived from an EMBL/GenBank/DDBJ whole genome shotgun (WGS) entry which is preliminary data.</text>
</comment>
<name>A0A971M236_9BACT</name>
<organism evidence="1 2">
    <name type="scientific">Syntrophorhabdus aromaticivorans</name>
    <dbReference type="NCBI Taxonomy" id="328301"/>
    <lineage>
        <taxon>Bacteria</taxon>
        <taxon>Pseudomonadati</taxon>
        <taxon>Thermodesulfobacteriota</taxon>
        <taxon>Syntrophorhabdia</taxon>
        <taxon>Syntrophorhabdales</taxon>
        <taxon>Syntrophorhabdaceae</taxon>
        <taxon>Syntrophorhabdus</taxon>
    </lineage>
</organism>
<evidence type="ECO:0000313" key="2">
    <source>
        <dbReference type="Proteomes" id="UP000777265"/>
    </source>
</evidence>
<protein>
    <submittedName>
        <fullName evidence="1">Uncharacterized protein</fullName>
    </submittedName>
</protein>
<gene>
    <name evidence="1" type="ORF">GXY80_01935</name>
</gene>
<sequence>MGRIVTSKAQEIDEKDEFPWQVRKDFTKFFDSAVRRSKKMLVSGHER</sequence>
<evidence type="ECO:0000313" key="1">
    <source>
        <dbReference type="EMBL" id="NLW34229.1"/>
    </source>
</evidence>
<proteinExistence type="predicted"/>
<reference evidence="1" key="1">
    <citation type="journal article" date="2020" name="Biotechnol. Biofuels">
        <title>New insights from the biogas microbiome by comprehensive genome-resolved metagenomics of nearly 1600 species originating from multiple anaerobic digesters.</title>
        <authorList>
            <person name="Campanaro S."/>
            <person name="Treu L."/>
            <person name="Rodriguez-R L.M."/>
            <person name="Kovalovszki A."/>
            <person name="Ziels R.M."/>
            <person name="Maus I."/>
            <person name="Zhu X."/>
            <person name="Kougias P.G."/>
            <person name="Basile A."/>
            <person name="Luo G."/>
            <person name="Schluter A."/>
            <person name="Konstantinidis K.T."/>
            <person name="Angelidaki I."/>
        </authorList>
    </citation>
    <scope>NUCLEOTIDE SEQUENCE</scope>
    <source>
        <strain evidence="1">AS06rmzACSIP_7</strain>
    </source>
</reference>
<reference evidence="1" key="2">
    <citation type="submission" date="2020-01" db="EMBL/GenBank/DDBJ databases">
        <authorList>
            <person name="Campanaro S."/>
        </authorList>
    </citation>
    <scope>NUCLEOTIDE SEQUENCE</scope>
    <source>
        <strain evidence="1">AS06rmzACSIP_7</strain>
    </source>
</reference>
<dbReference type="Proteomes" id="UP000777265">
    <property type="component" value="Unassembled WGS sequence"/>
</dbReference>